<proteinExistence type="predicted"/>
<protein>
    <submittedName>
        <fullName evidence="2">Uncharacterized protein</fullName>
    </submittedName>
</protein>
<evidence type="ECO:0000256" key="1">
    <source>
        <dbReference type="SAM" id="MobiDB-lite"/>
    </source>
</evidence>
<dbReference type="Proteomes" id="UP001219525">
    <property type="component" value="Unassembled WGS sequence"/>
</dbReference>
<feature type="compositionally biased region" description="Basic and acidic residues" evidence="1">
    <location>
        <begin position="159"/>
        <end position="185"/>
    </location>
</feature>
<keyword evidence="3" id="KW-1185">Reference proteome</keyword>
<feature type="region of interest" description="Disordered" evidence="1">
    <location>
        <begin position="102"/>
        <end position="185"/>
    </location>
</feature>
<name>A0AAD6VUR8_9AGAR</name>
<dbReference type="EMBL" id="JARJCW010000009">
    <property type="protein sequence ID" value="KAJ7220473.1"/>
    <property type="molecule type" value="Genomic_DNA"/>
</dbReference>
<accession>A0AAD6VUR8</accession>
<feature type="compositionally biased region" description="Polar residues" evidence="1">
    <location>
        <begin position="138"/>
        <end position="156"/>
    </location>
</feature>
<gene>
    <name evidence="2" type="ORF">GGX14DRAFT_559267</name>
</gene>
<comment type="caution">
    <text evidence="2">The sequence shown here is derived from an EMBL/GenBank/DDBJ whole genome shotgun (WGS) entry which is preliminary data.</text>
</comment>
<dbReference type="AlphaFoldDB" id="A0AAD6VUR8"/>
<organism evidence="2 3">
    <name type="scientific">Mycena pura</name>
    <dbReference type="NCBI Taxonomy" id="153505"/>
    <lineage>
        <taxon>Eukaryota</taxon>
        <taxon>Fungi</taxon>
        <taxon>Dikarya</taxon>
        <taxon>Basidiomycota</taxon>
        <taxon>Agaricomycotina</taxon>
        <taxon>Agaricomycetes</taxon>
        <taxon>Agaricomycetidae</taxon>
        <taxon>Agaricales</taxon>
        <taxon>Marasmiineae</taxon>
        <taxon>Mycenaceae</taxon>
        <taxon>Mycena</taxon>
    </lineage>
</organism>
<reference evidence="2" key="1">
    <citation type="submission" date="2023-03" db="EMBL/GenBank/DDBJ databases">
        <title>Massive genome expansion in bonnet fungi (Mycena s.s.) driven by repeated elements and novel gene families across ecological guilds.</title>
        <authorList>
            <consortium name="Lawrence Berkeley National Laboratory"/>
            <person name="Harder C.B."/>
            <person name="Miyauchi S."/>
            <person name="Viragh M."/>
            <person name="Kuo A."/>
            <person name="Thoen E."/>
            <person name="Andreopoulos B."/>
            <person name="Lu D."/>
            <person name="Skrede I."/>
            <person name="Drula E."/>
            <person name="Henrissat B."/>
            <person name="Morin E."/>
            <person name="Kohler A."/>
            <person name="Barry K."/>
            <person name="LaButti K."/>
            <person name="Morin E."/>
            <person name="Salamov A."/>
            <person name="Lipzen A."/>
            <person name="Mereny Z."/>
            <person name="Hegedus B."/>
            <person name="Baldrian P."/>
            <person name="Stursova M."/>
            <person name="Weitz H."/>
            <person name="Taylor A."/>
            <person name="Grigoriev I.V."/>
            <person name="Nagy L.G."/>
            <person name="Martin F."/>
            <person name="Kauserud H."/>
        </authorList>
    </citation>
    <scope>NUCLEOTIDE SEQUENCE</scope>
    <source>
        <strain evidence="2">9144</strain>
    </source>
</reference>
<sequence length="266" mass="29902">MSVDSPTVVAFVAEKRCGFLSRIHSKRKAMSEWGRRAPAVPPGHTAVPPHHAAVPPRALQVPALKVTWALQLLAVPPHHAVVPPRALRVPALKRILERRLWPDPPLPHVADNDEHSPPRQPPPRKGPYAPYLDLRNVVGNTQRNYHPSGGPATTSLKHSRAESVERPSKKQRTHSTERGLEPIREQLDDEPPKLLKLQFKINDVVTKVFYATNFVAVDKPTRADHFTLYFDTDSYAWRPIPHGKTPVLATEDNRGRYQSKALKYGL</sequence>
<evidence type="ECO:0000313" key="2">
    <source>
        <dbReference type="EMBL" id="KAJ7220473.1"/>
    </source>
</evidence>
<evidence type="ECO:0000313" key="3">
    <source>
        <dbReference type="Proteomes" id="UP001219525"/>
    </source>
</evidence>